<proteinExistence type="inferred from homology"/>
<evidence type="ECO:0000256" key="2">
    <source>
        <dbReference type="ARBA" id="ARBA00029447"/>
    </source>
</evidence>
<accession>A0A1N6XE02</accession>
<dbReference type="Gene3D" id="1.10.287.950">
    <property type="entry name" value="Methyl-accepting chemotaxis protein"/>
    <property type="match status" value="1"/>
</dbReference>
<dbReference type="PROSITE" id="PS50111">
    <property type="entry name" value="CHEMOTAXIS_TRANSDUC_2"/>
    <property type="match status" value="1"/>
</dbReference>
<keyword evidence="3" id="KW-0807">Transducer</keyword>
<keyword evidence="1" id="KW-0145">Chemotaxis</keyword>
<evidence type="ECO:0000256" key="1">
    <source>
        <dbReference type="ARBA" id="ARBA00022500"/>
    </source>
</evidence>
<dbReference type="GO" id="GO:0006935">
    <property type="term" value="P:chemotaxis"/>
    <property type="evidence" value="ECO:0007669"/>
    <property type="project" value="UniProtKB-KW"/>
</dbReference>
<dbReference type="GO" id="GO:0007165">
    <property type="term" value="P:signal transduction"/>
    <property type="evidence" value="ECO:0007669"/>
    <property type="project" value="UniProtKB-KW"/>
</dbReference>
<protein>
    <submittedName>
        <fullName evidence="6">Methyl-accepting chemotaxis protein</fullName>
    </submittedName>
</protein>
<dbReference type="Pfam" id="PF13682">
    <property type="entry name" value="CZB"/>
    <property type="match status" value="1"/>
</dbReference>
<comment type="similarity">
    <text evidence="2">Belongs to the methyl-accepting chemotaxis (MCP) protein family.</text>
</comment>
<name>A0A1N6XE02_9SPIO</name>
<dbReference type="InterPro" id="IPR004089">
    <property type="entry name" value="MCPsignal_dom"/>
</dbReference>
<keyword evidence="4" id="KW-0175">Coiled coil</keyword>
<keyword evidence="7" id="KW-1185">Reference proteome</keyword>
<dbReference type="SMART" id="SM00283">
    <property type="entry name" value="MA"/>
    <property type="match status" value="1"/>
</dbReference>
<evidence type="ECO:0000259" key="5">
    <source>
        <dbReference type="PROSITE" id="PS50111"/>
    </source>
</evidence>
<dbReference type="InterPro" id="IPR051310">
    <property type="entry name" value="MCP_chemotaxis"/>
</dbReference>
<dbReference type="Gene3D" id="1.20.120.30">
    <property type="entry name" value="Aspartate receptor, ligand-binding domain"/>
    <property type="match status" value="1"/>
</dbReference>
<dbReference type="GO" id="GO:0005886">
    <property type="term" value="C:plasma membrane"/>
    <property type="evidence" value="ECO:0007669"/>
    <property type="project" value="TreeGrafter"/>
</dbReference>
<reference evidence="7" key="1">
    <citation type="submission" date="2017-01" db="EMBL/GenBank/DDBJ databases">
        <authorList>
            <person name="Varghese N."/>
            <person name="Submissions S."/>
        </authorList>
    </citation>
    <scope>NUCLEOTIDE SEQUENCE [LARGE SCALE GENOMIC DNA]</scope>
    <source>
        <strain evidence="7">ASpG1</strain>
    </source>
</reference>
<dbReference type="Pfam" id="PF00015">
    <property type="entry name" value="MCPsignal"/>
    <property type="match status" value="1"/>
</dbReference>
<evidence type="ECO:0000256" key="4">
    <source>
        <dbReference type="SAM" id="Coils"/>
    </source>
</evidence>
<dbReference type="AlphaFoldDB" id="A0A1N6XE02"/>
<dbReference type="PANTHER" id="PTHR43531:SF11">
    <property type="entry name" value="METHYL-ACCEPTING CHEMOTAXIS PROTEIN 3"/>
    <property type="match status" value="1"/>
</dbReference>
<evidence type="ECO:0000256" key="3">
    <source>
        <dbReference type="PROSITE-ProRule" id="PRU00284"/>
    </source>
</evidence>
<dbReference type="InterPro" id="IPR025991">
    <property type="entry name" value="Chemoreceptor_zinc-bind_dom"/>
</dbReference>
<organism evidence="6 7">
    <name type="scientific">Alkalispirochaeta americana</name>
    <dbReference type="NCBI Taxonomy" id="159291"/>
    <lineage>
        <taxon>Bacteria</taxon>
        <taxon>Pseudomonadati</taxon>
        <taxon>Spirochaetota</taxon>
        <taxon>Spirochaetia</taxon>
        <taxon>Spirochaetales</taxon>
        <taxon>Spirochaetaceae</taxon>
        <taxon>Alkalispirochaeta</taxon>
    </lineage>
</organism>
<dbReference type="PANTHER" id="PTHR43531">
    <property type="entry name" value="PROTEIN ICFG"/>
    <property type="match status" value="1"/>
</dbReference>
<dbReference type="EMBL" id="FTMS01000023">
    <property type="protein sequence ID" value="SIR00584.1"/>
    <property type="molecule type" value="Genomic_DNA"/>
</dbReference>
<evidence type="ECO:0000313" key="7">
    <source>
        <dbReference type="Proteomes" id="UP000186400"/>
    </source>
</evidence>
<dbReference type="GO" id="GO:0004888">
    <property type="term" value="F:transmembrane signaling receptor activity"/>
    <property type="evidence" value="ECO:0007669"/>
    <property type="project" value="TreeGrafter"/>
</dbReference>
<dbReference type="Proteomes" id="UP000186400">
    <property type="component" value="Unassembled WGS sequence"/>
</dbReference>
<dbReference type="STRING" id="159291.SAMN05920897_12312"/>
<gene>
    <name evidence="6" type="ORF">SAMN05920897_12312</name>
</gene>
<feature type="domain" description="Methyl-accepting transducer" evidence="5">
    <location>
        <begin position="118"/>
        <end position="340"/>
    </location>
</feature>
<feature type="coiled-coil region" evidence="4">
    <location>
        <begin position="66"/>
        <end position="125"/>
    </location>
</feature>
<dbReference type="SUPFAM" id="SSF58104">
    <property type="entry name" value="Methyl-accepting chemotaxis protein (MCP) signaling domain"/>
    <property type="match status" value="1"/>
</dbReference>
<evidence type="ECO:0000313" key="6">
    <source>
        <dbReference type="EMBL" id="SIR00584.1"/>
    </source>
</evidence>
<sequence>MLMVATSWLVLLALLAAFVGVLPLWVVLVPAVPAAPGSLVVLGRRRRLDGQQEQEIAAGQAASETYERLRDRIVELVKDNDDQAQDLIDGVRHALTMNQRMQNGIDEINEQAETVNQHLRDTTAAIEEINATTESFTQRVESQSSAVVQTSSAMEQMNANLGSVSKIARQHRGKAAQLAELASSGESQAEQTNELIKQIAGHIDAVQDAIEVINGVAGQTNLLSMNAAIEAAHAGDTGRGFAVVAEEIRKLAESTSVNAVSIGSTLKEIVNEIHEAEKHVGQNLGYFVRLREDVDQTASAFSEIDHATDEISQGSQEVVKATTELVAITEEIQTGSREIAESMSEITGAMMEIRQASQATDVRSERIDELLTNNNRILSKLANASMRGVQAVQDLEEELYGEENVSMNSNMVALNHLQWLTRVRRLIDSGDYRSTWKSSSSGACWLTRWLQSNEGRQYSHQQVYSELVTIHNNFHSKVEQLIGLARNQTPARRSDEDQETLEVRYKQLLESAEEFIGVLDRLGDEVDRHTEEIQQQALAEQDEELAVDIEEAG</sequence>